<reference evidence="2 3" key="1">
    <citation type="journal article" date="2020" name="Phytopathology">
        <title>Genome Sequence Resources of Colletotrichum truncatum, C. plurivorum, C. musicola, and C. sojae: Four Species Pathogenic to Soybean (Glycine max).</title>
        <authorList>
            <person name="Rogerio F."/>
            <person name="Boufleur T.R."/>
            <person name="Ciampi-Guillardi M."/>
            <person name="Sukno S.A."/>
            <person name="Thon M.R."/>
            <person name="Massola Junior N.S."/>
            <person name="Baroncelli R."/>
        </authorList>
    </citation>
    <scope>NUCLEOTIDE SEQUENCE [LARGE SCALE GENOMIC DNA]</scope>
    <source>
        <strain evidence="2 3">LFN0009</strain>
    </source>
</reference>
<comment type="caution">
    <text evidence="2">The sequence shown here is derived from an EMBL/GenBank/DDBJ whole genome shotgun (WGS) entry which is preliminary data.</text>
</comment>
<feature type="region of interest" description="Disordered" evidence="1">
    <location>
        <begin position="1"/>
        <end position="59"/>
    </location>
</feature>
<keyword evidence="3" id="KW-1185">Reference proteome</keyword>
<protein>
    <submittedName>
        <fullName evidence="2">Uncharacterized protein</fullName>
    </submittedName>
</protein>
<proteinExistence type="predicted"/>
<accession>A0A8H6IRE9</accession>
<name>A0A8H6IRE9_9PEZI</name>
<sequence>MAHHISEEQLHLQTHHTPVRKQVQTPVSHPAGPRNLPQWTPPATEPRPKLPVLEPPYRGPNVHELEVKAISKFLPRTTRPPAHTTERGPDLWPLWSR</sequence>
<dbReference type="EMBL" id="WIGN01000437">
    <property type="protein sequence ID" value="KAF6793342.1"/>
    <property type="molecule type" value="Genomic_DNA"/>
</dbReference>
<dbReference type="Proteomes" id="UP000652219">
    <property type="component" value="Unassembled WGS sequence"/>
</dbReference>
<feature type="compositionally biased region" description="Basic and acidic residues" evidence="1">
    <location>
        <begin position="1"/>
        <end position="10"/>
    </location>
</feature>
<organism evidence="2 3">
    <name type="scientific">Colletotrichum sojae</name>
    <dbReference type="NCBI Taxonomy" id="2175907"/>
    <lineage>
        <taxon>Eukaryota</taxon>
        <taxon>Fungi</taxon>
        <taxon>Dikarya</taxon>
        <taxon>Ascomycota</taxon>
        <taxon>Pezizomycotina</taxon>
        <taxon>Sordariomycetes</taxon>
        <taxon>Hypocreomycetidae</taxon>
        <taxon>Glomerellales</taxon>
        <taxon>Glomerellaceae</taxon>
        <taxon>Colletotrichum</taxon>
        <taxon>Colletotrichum orchidearum species complex</taxon>
    </lineage>
</organism>
<dbReference type="AlphaFoldDB" id="A0A8H6IRE9"/>
<evidence type="ECO:0000313" key="2">
    <source>
        <dbReference type="EMBL" id="KAF6793342.1"/>
    </source>
</evidence>
<evidence type="ECO:0000313" key="3">
    <source>
        <dbReference type="Proteomes" id="UP000652219"/>
    </source>
</evidence>
<feature type="region of interest" description="Disordered" evidence="1">
    <location>
        <begin position="76"/>
        <end position="97"/>
    </location>
</feature>
<evidence type="ECO:0000256" key="1">
    <source>
        <dbReference type="SAM" id="MobiDB-lite"/>
    </source>
</evidence>
<gene>
    <name evidence="2" type="ORF">CSOJ01_13979</name>
</gene>